<dbReference type="PANTHER" id="PTHR30448">
    <property type="entry name" value="RNASE ADAPTER PROTEIN RAPZ"/>
    <property type="match status" value="1"/>
</dbReference>
<accession>A0A423PV32</accession>
<dbReference type="OrthoDB" id="9784461at2"/>
<evidence type="ECO:0000259" key="6">
    <source>
        <dbReference type="Pfam" id="PF22740"/>
    </source>
</evidence>
<reference evidence="7 8" key="1">
    <citation type="submission" date="2013-10" db="EMBL/GenBank/DDBJ databases">
        <title>Salinisphaera japonica YTM-1 Genome Sequencing.</title>
        <authorList>
            <person name="Lai Q."/>
            <person name="Li C."/>
            <person name="Shao Z."/>
        </authorList>
    </citation>
    <scope>NUCLEOTIDE SEQUENCE [LARGE SCALE GENOMIC DNA]</scope>
    <source>
        <strain evidence="7 8">YTM-1</strain>
    </source>
</reference>
<proteinExistence type="inferred from homology"/>
<dbReference type="InParanoid" id="A0A423PV32"/>
<evidence type="ECO:0000313" key="8">
    <source>
        <dbReference type="Proteomes" id="UP000285310"/>
    </source>
</evidence>
<sequence>MRLTVVSGLAGAGKSVALNMLEDLGYYCIDNLPLGLLGEVSAETLHRQGLDFDRLAVGVDARAREAEIGHFAERIDTLRAAGIDLHVLYLYADEKTILRRYSETRRRHPLTGDNRTLVDAVAADIALTRPIAEKADVSIDTSRLNIHQLRDLVRNEVEGRVAGELAILVQSFGFKYGLPPAVDFVFDVRCLPNPHWVPELRALTGRDQPVIDHLDAQPALPEMRDHIAGFLTRWLPDFAAQDRTYITVAIGCTGGKHRSVYLAEAVAACLRADNDHVLVRHNEL</sequence>
<evidence type="ECO:0000256" key="2">
    <source>
        <dbReference type="ARBA" id="ARBA00022840"/>
    </source>
</evidence>
<dbReference type="AlphaFoldDB" id="A0A423PV32"/>
<dbReference type="FunCoup" id="A0A423PV32">
    <property type="interactions" value="162"/>
</dbReference>
<evidence type="ECO:0000256" key="4">
    <source>
        <dbReference type="HAMAP-Rule" id="MF_00636"/>
    </source>
</evidence>
<dbReference type="InterPro" id="IPR053931">
    <property type="entry name" value="RapZ_C"/>
</dbReference>
<gene>
    <name evidence="7" type="ORF">SAJA_06400</name>
</gene>
<feature type="domain" description="RapZ-like N-terminal" evidence="5">
    <location>
        <begin position="1"/>
        <end position="159"/>
    </location>
</feature>
<comment type="caution">
    <text evidence="7">The sequence shown here is derived from an EMBL/GenBank/DDBJ whole genome shotgun (WGS) entry which is preliminary data.</text>
</comment>
<dbReference type="GO" id="GO:0005524">
    <property type="term" value="F:ATP binding"/>
    <property type="evidence" value="ECO:0007669"/>
    <property type="project" value="UniProtKB-UniRule"/>
</dbReference>
<dbReference type="NCBIfam" id="NF003828">
    <property type="entry name" value="PRK05416.1"/>
    <property type="match status" value="1"/>
</dbReference>
<organism evidence="7 8">
    <name type="scientific">Salinisphaera japonica YTM-1</name>
    <dbReference type="NCBI Taxonomy" id="1209778"/>
    <lineage>
        <taxon>Bacteria</taxon>
        <taxon>Pseudomonadati</taxon>
        <taxon>Pseudomonadota</taxon>
        <taxon>Gammaproteobacteria</taxon>
        <taxon>Salinisphaerales</taxon>
        <taxon>Salinisphaeraceae</taxon>
        <taxon>Salinisphaera</taxon>
    </lineage>
</organism>
<dbReference type="SUPFAM" id="SSF52540">
    <property type="entry name" value="P-loop containing nucleoside triphosphate hydrolases"/>
    <property type="match status" value="1"/>
</dbReference>
<dbReference type="InterPro" id="IPR005337">
    <property type="entry name" value="RapZ-like"/>
</dbReference>
<dbReference type="Proteomes" id="UP000285310">
    <property type="component" value="Unassembled WGS sequence"/>
</dbReference>
<evidence type="ECO:0000256" key="3">
    <source>
        <dbReference type="ARBA" id="ARBA00023134"/>
    </source>
</evidence>
<dbReference type="RefSeq" id="WP_123657810.1">
    <property type="nucleotide sequence ID" value="NZ_AYKG01000015.1"/>
</dbReference>
<evidence type="ECO:0000256" key="1">
    <source>
        <dbReference type="ARBA" id="ARBA00022741"/>
    </source>
</evidence>
<feature type="domain" description="RapZ C-terminal" evidence="6">
    <location>
        <begin position="166"/>
        <end position="283"/>
    </location>
</feature>
<keyword evidence="2 4" id="KW-0067">ATP-binding</keyword>
<protein>
    <submittedName>
        <fullName evidence="7">GlmZ(SRNA)-inactivating NTPase</fullName>
    </submittedName>
</protein>
<dbReference type="PIRSF" id="PIRSF005052">
    <property type="entry name" value="P-loopkin"/>
    <property type="match status" value="1"/>
</dbReference>
<keyword evidence="8" id="KW-1185">Reference proteome</keyword>
<dbReference type="EMBL" id="AYKG01000015">
    <property type="protein sequence ID" value="ROO29392.1"/>
    <property type="molecule type" value="Genomic_DNA"/>
</dbReference>
<dbReference type="Pfam" id="PF03668">
    <property type="entry name" value="RapZ-like_N"/>
    <property type="match status" value="1"/>
</dbReference>
<dbReference type="InterPro" id="IPR053930">
    <property type="entry name" value="RapZ-like_N"/>
</dbReference>
<name>A0A423PV32_9GAMM</name>
<evidence type="ECO:0000259" key="5">
    <source>
        <dbReference type="Pfam" id="PF03668"/>
    </source>
</evidence>
<dbReference type="InterPro" id="IPR027417">
    <property type="entry name" value="P-loop_NTPase"/>
</dbReference>
<evidence type="ECO:0000313" key="7">
    <source>
        <dbReference type="EMBL" id="ROO29392.1"/>
    </source>
</evidence>
<dbReference type="HAMAP" id="MF_00636">
    <property type="entry name" value="RapZ_like"/>
    <property type="match status" value="1"/>
</dbReference>
<feature type="binding site" evidence="4">
    <location>
        <begin position="8"/>
        <end position="15"/>
    </location>
    <ligand>
        <name>ATP</name>
        <dbReference type="ChEBI" id="CHEBI:30616"/>
    </ligand>
</feature>
<dbReference type="PANTHER" id="PTHR30448:SF0">
    <property type="entry name" value="RNASE ADAPTER PROTEIN RAPZ"/>
    <property type="match status" value="1"/>
</dbReference>
<feature type="binding site" evidence="4">
    <location>
        <begin position="60"/>
        <end position="63"/>
    </location>
    <ligand>
        <name>GTP</name>
        <dbReference type="ChEBI" id="CHEBI:37565"/>
    </ligand>
</feature>
<keyword evidence="1 4" id="KW-0547">Nucleotide-binding</keyword>
<dbReference type="Gene3D" id="3.40.50.300">
    <property type="entry name" value="P-loop containing nucleotide triphosphate hydrolases"/>
    <property type="match status" value="1"/>
</dbReference>
<keyword evidence="3 4" id="KW-0342">GTP-binding</keyword>
<dbReference type="GO" id="GO:0005525">
    <property type="term" value="F:GTP binding"/>
    <property type="evidence" value="ECO:0007669"/>
    <property type="project" value="UniProtKB-UniRule"/>
</dbReference>
<dbReference type="Pfam" id="PF22740">
    <property type="entry name" value="PapZ_C"/>
    <property type="match status" value="1"/>
</dbReference>